<keyword evidence="6" id="KW-0812">Transmembrane</keyword>
<dbReference type="GO" id="GO:0030213">
    <property type="term" value="P:hyaluronan biosynthetic process"/>
    <property type="evidence" value="ECO:0007669"/>
    <property type="project" value="TreeGrafter"/>
</dbReference>
<evidence type="ECO:0000313" key="7">
    <source>
        <dbReference type="EMBL" id="BCA28621.1"/>
    </source>
</evidence>
<evidence type="ECO:0000313" key="8">
    <source>
        <dbReference type="Proteomes" id="UP000501237"/>
    </source>
</evidence>
<dbReference type="Pfam" id="PF13641">
    <property type="entry name" value="Glyco_tranf_2_3"/>
    <property type="match status" value="1"/>
</dbReference>
<keyword evidence="6" id="KW-1133">Transmembrane helix</keyword>
<keyword evidence="3" id="KW-0328">Glycosyltransferase</keyword>
<dbReference type="EMBL" id="AP022642">
    <property type="protein sequence ID" value="BCA28621.1"/>
    <property type="molecule type" value="Genomic_DNA"/>
</dbReference>
<dbReference type="InterPro" id="IPR029044">
    <property type="entry name" value="Nucleotide-diphossugar_trans"/>
</dbReference>
<dbReference type="PANTHER" id="PTHR22913">
    <property type="entry name" value="HYALURONAN SYNTHASE"/>
    <property type="match status" value="1"/>
</dbReference>
<sequence>MHASDAASCGRLRKLIGWTCLFALVALASEMVAPEYLDPAHHKFIFIIGAIGIWRYSNAAIHFLRGMYFLHWKFPRMRKQVEAMGDEALPDHLFMVVTSFRIPTTTTFKVYRSVFQEVQRLGVPCTVIASIVEKGDENFIKAIMRDEVRERSDIRLIIVRARGTGKRDGLAHAFRALSRQMPLQNSVVGVVDGDTIMLSGCVERAVKMFALLPSVGGLTTNEYCEVEGGKLVKEWHTMRFVQRHINMCSMALSRRVLTLTGRLSFFRASVMTDPEFIRDVEADFLEHWRLGRFQFLTGDDKSSWFSLMRAGWDTFYVPDSHTLTVEHPPDSNFFRATRQLMFRWYGNSLRQNFRATSLLGWERLGAFTLYVLYDQRLSMWTCLMGLTASVAAALLFGVQYLLVYLFWVLLSRTLVTLLFHFSGHPVDALYPFVLYYNQIVGSIMKVYALFHMDQQSWTRQKTTLSNRGVSFDVRLNRWSSKAMMFSSIAIFLGVVSVLLELTQI</sequence>
<accession>A0A679GCK8</accession>
<protein>
    <submittedName>
        <fullName evidence="7">Mannuronan synthase</fullName>
    </submittedName>
</protein>
<proteinExistence type="predicted"/>
<dbReference type="RefSeq" id="WP_172433518.1">
    <property type="nucleotide sequence ID" value="NZ_AP022642.1"/>
</dbReference>
<feature type="transmembrane region" description="Helical" evidence="6">
    <location>
        <begin position="44"/>
        <end position="70"/>
    </location>
</feature>
<reference evidence="7 8" key="1">
    <citation type="journal article" date="2020" name="Microbiol. Resour. Announc.">
        <title>Complete genome sequence of Pseudomonas otitidis strain MrB4, isolated from Lake Biwa in Japan.</title>
        <authorList>
            <person name="Miyazaki K."/>
            <person name="Hase E."/>
            <person name="Maruya T."/>
        </authorList>
    </citation>
    <scope>NUCLEOTIDE SEQUENCE [LARGE SCALE GENOMIC DNA]</scope>
    <source>
        <strain evidence="7 8">MrB4</strain>
    </source>
</reference>
<gene>
    <name evidence="7" type="primary">alg8_1</name>
    <name evidence="7" type="ORF">PtoMrB4_25980</name>
</gene>
<keyword evidence="5 6" id="KW-0472">Membrane</keyword>
<feature type="transmembrane region" description="Helical" evidence="6">
    <location>
        <begin position="482"/>
        <end position="499"/>
    </location>
</feature>
<dbReference type="SUPFAM" id="SSF53448">
    <property type="entry name" value="Nucleotide-diphospho-sugar transferases"/>
    <property type="match status" value="1"/>
</dbReference>
<dbReference type="GO" id="GO:0085029">
    <property type="term" value="P:extracellular matrix assembly"/>
    <property type="evidence" value="ECO:0007669"/>
    <property type="project" value="TreeGrafter"/>
</dbReference>
<dbReference type="AlphaFoldDB" id="A0A679GCK8"/>
<dbReference type="Gene3D" id="3.90.550.10">
    <property type="entry name" value="Spore Coat Polysaccharide Biosynthesis Protein SpsA, Chain A"/>
    <property type="match status" value="1"/>
</dbReference>
<dbReference type="KEGG" id="poj:PtoMrB4_25980"/>
<dbReference type="GeneID" id="57397822"/>
<evidence type="ECO:0000256" key="4">
    <source>
        <dbReference type="ARBA" id="ARBA00022679"/>
    </source>
</evidence>
<organism evidence="7 8">
    <name type="scientific">Metapseudomonas otitidis</name>
    <dbReference type="NCBI Taxonomy" id="319939"/>
    <lineage>
        <taxon>Bacteria</taxon>
        <taxon>Pseudomonadati</taxon>
        <taxon>Pseudomonadota</taxon>
        <taxon>Gammaproteobacteria</taxon>
        <taxon>Pseudomonadales</taxon>
        <taxon>Pseudomonadaceae</taxon>
        <taxon>Metapseudomonas</taxon>
    </lineage>
</organism>
<evidence type="ECO:0000256" key="5">
    <source>
        <dbReference type="ARBA" id="ARBA00023136"/>
    </source>
</evidence>
<keyword evidence="2" id="KW-1003">Cell membrane</keyword>
<dbReference type="Proteomes" id="UP000501237">
    <property type="component" value="Chromosome"/>
</dbReference>
<feature type="transmembrane region" description="Helical" evidence="6">
    <location>
        <begin position="383"/>
        <end position="409"/>
    </location>
</feature>
<evidence type="ECO:0000256" key="3">
    <source>
        <dbReference type="ARBA" id="ARBA00022676"/>
    </source>
</evidence>
<name>A0A679GCK8_9GAMM</name>
<dbReference type="GO" id="GO:0005886">
    <property type="term" value="C:plasma membrane"/>
    <property type="evidence" value="ECO:0007669"/>
    <property type="project" value="UniProtKB-SubCell"/>
</dbReference>
<evidence type="ECO:0000256" key="1">
    <source>
        <dbReference type="ARBA" id="ARBA00004236"/>
    </source>
</evidence>
<comment type="subcellular location">
    <subcellularLocation>
        <location evidence="1">Cell membrane</location>
    </subcellularLocation>
</comment>
<feature type="transmembrane region" description="Helical" evidence="6">
    <location>
        <begin position="429"/>
        <end position="450"/>
    </location>
</feature>
<dbReference type="PANTHER" id="PTHR22913:SF12">
    <property type="entry name" value="MANNURONAN SYNTHASE"/>
    <property type="match status" value="1"/>
</dbReference>
<dbReference type="GO" id="GO:0050501">
    <property type="term" value="F:hyaluronan synthase activity"/>
    <property type="evidence" value="ECO:0007669"/>
    <property type="project" value="TreeGrafter"/>
</dbReference>
<evidence type="ECO:0000256" key="6">
    <source>
        <dbReference type="SAM" id="Phobius"/>
    </source>
</evidence>
<keyword evidence="4" id="KW-0808">Transferase</keyword>
<evidence type="ECO:0000256" key="2">
    <source>
        <dbReference type="ARBA" id="ARBA00022475"/>
    </source>
</evidence>